<keyword evidence="3" id="KW-1185">Reference proteome</keyword>
<reference evidence="2" key="1">
    <citation type="submission" date="2022-11" db="EMBL/GenBank/DDBJ databases">
        <title>Genome Sequence of Cubamyces cubensis.</title>
        <authorList>
            <person name="Buettner E."/>
        </authorList>
    </citation>
    <scope>NUCLEOTIDE SEQUENCE</scope>
    <source>
        <strain evidence="2">MPL-01</strain>
    </source>
</reference>
<dbReference type="InterPro" id="IPR008928">
    <property type="entry name" value="6-hairpin_glycosidase_sf"/>
</dbReference>
<sequence>MLPANLQGKWAKDASNPWSADYHSNINIQMNYWFAETTGLDVATPLFDYIEKTWAPRGAQTAQYLYNIDQGWVTHNEMNIFGHTGMKGGGNTAQWADYPESNAWMMIHVWDHYDFTQDVEWFKAQGYPLLKSAAQFHLQKLIPDERFNDSTLVVNPCNSPEQVPITMGCAHAQQLIWQLFNAIEKGFDAAGDTDTDFLNGACLSRPETSYL</sequence>
<evidence type="ECO:0000259" key="1">
    <source>
        <dbReference type="Pfam" id="PF22124"/>
    </source>
</evidence>
<comment type="caution">
    <text evidence="2">The sequence shown here is derived from an EMBL/GenBank/DDBJ whole genome shotgun (WGS) entry which is preliminary data.</text>
</comment>
<gene>
    <name evidence="2" type="ORF">ONZ51_g13610</name>
</gene>
<dbReference type="AlphaFoldDB" id="A0AAD7TE65"/>
<evidence type="ECO:0000313" key="2">
    <source>
        <dbReference type="EMBL" id="KAJ8453411.1"/>
    </source>
</evidence>
<dbReference type="InterPro" id="IPR012341">
    <property type="entry name" value="6hp_glycosidase-like_sf"/>
</dbReference>
<dbReference type="GO" id="GO:0004560">
    <property type="term" value="F:alpha-L-fucosidase activity"/>
    <property type="evidence" value="ECO:0007669"/>
    <property type="project" value="TreeGrafter"/>
</dbReference>
<dbReference type="InterPro" id="IPR054363">
    <property type="entry name" value="GH95_cat"/>
</dbReference>
<protein>
    <recommendedName>
        <fullName evidence="1">Glycosyl hydrolase family 95 catalytic domain-containing protein</fullName>
    </recommendedName>
</protein>
<dbReference type="Pfam" id="PF22124">
    <property type="entry name" value="Glyco_hydro_95_cat"/>
    <property type="match status" value="1"/>
</dbReference>
<organism evidence="2 3">
    <name type="scientific">Trametes cubensis</name>
    <dbReference type="NCBI Taxonomy" id="1111947"/>
    <lineage>
        <taxon>Eukaryota</taxon>
        <taxon>Fungi</taxon>
        <taxon>Dikarya</taxon>
        <taxon>Basidiomycota</taxon>
        <taxon>Agaricomycotina</taxon>
        <taxon>Agaricomycetes</taxon>
        <taxon>Polyporales</taxon>
        <taxon>Polyporaceae</taxon>
        <taxon>Trametes</taxon>
    </lineage>
</organism>
<proteinExistence type="predicted"/>
<feature type="domain" description="Glycosyl hydrolase family 95 catalytic" evidence="1">
    <location>
        <begin position="2"/>
        <end position="194"/>
    </location>
</feature>
<dbReference type="PANTHER" id="PTHR31084">
    <property type="entry name" value="ALPHA-L-FUCOSIDASE 2"/>
    <property type="match status" value="1"/>
</dbReference>
<dbReference type="Gene3D" id="1.50.10.10">
    <property type="match status" value="1"/>
</dbReference>
<dbReference type="Proteomes" id="UP001215151">
    <property type="component" value="Unassembled WGS sequence"/>
</dbReference>
<evidence type="ECO:0000313" key="3">
    <source>
        <dbReference type="Proteomes" id="UP001215151"/>
    </source>
</evidence>
<accession>A0AAD7TE65</accession>
<dbReference type="GO" id="GO:0005975">
    <property type="term" value="P:carbohydrate metabolic process"/>
    <property type="evidence" value="ECO:0007669"/>
    <property type="project" value="InterPro"/>
</dbReference>
<dbReference type="EMBL" id="JAPEVG010001355">
    <property type="protein sequence ID" value="KAJ8453411.1"/>
    <property type="molecule type" value="Genomic_DNA"/>
</dbReference>
<dbReference type="PANTHER" id="PTHR31084:SF3">
    <property type="entry name" value="ALPHA-FUCOSIDASE A"/>
    <property type="match status" value="1"/>
</dbReference>
<name>A0AAD7TE65_9APHY</name>
<dbReference type="SUPFAM" id="SSF48208">
    <property type="entry name" value="Six-hairpin glycosidases"/>
    <property type="match status" value="1"/>
</dbReference>